<dbReference type="GO" id="GO:0004427">
    <property type="term" value="F:inorganic diphosphate phosphatase activity"/>
    <property type="evidence" value="ECO:0007669"/>
    <property type="project" value="TreeGrafter"/>
</dbReference>
<protein>
    <recommendedName>
        <fullName evidence="2">Phospholysine phosphohistidine inorganic pyrophosphate phosphatase</fullName>
    </recommendedName>
</protein>
<dbReference type="PANTHER" id="PTHR19288:SF44">
    <property type="entry name" value="PHOSPHOLYSINE PHOSPHOHISTIDINE INORGANIC PYROPHOSPHATE PHOSPHATASE"/>
    <property type="match status" value="1"/>
</dbReference>
<dbReference type="PANTHER" id="PTHR19288">
    <property type="entry name" value="4-NITROPHENYLPHOSPHATASE-RELATED"/>
    <property type="match status" value="1"/>
</dbReference>
<evidence type="ECO:0008006" key="2">
    <source>
        <dbReference type="Google" id="ProtNLM"/>
    </source>
</evidence>
<gene>
    <name evidence="1" type="ORF">TTEB3V08_LOCUS2212</name>
</gene>
<reference evidence="1" key="1">
    <citation type="submission" date="2020-11" db="EMBL/GenBank/DDBJ databases">
        <authorList>
            <person name="Tran Van P."/>
        </authorList>
    </citation>
    <scope>NUCLEOTIDE SEQUENCE</scope>
</reference>
<dbReference type="NCBIfam" id="TIGR01549">
    <property type="entry name" value="HAD-SF-IA-v1"/>
    <property type="match status" value="1"/>
</dbReference>
<dbReference type="InterPro" id="IPR006439">
    <property type="entry name" value="HAD-SF_hydro_IA"/>
</dbReference>
<dbReference type="SUPFAM" id="SSF56784">
    <property type="entry name" value="HAD-like"/>
    <property type="match status" value="1"/>
</dbReference>
<proteinExistence type="predicted"/>
<dbReference type="EMBL" id="OE000508">
    <property type="protein sequence ID" value="CAD7454095.1"/>
    <property type="molecule type" value="Genomic_DNA"/>
</dbReference>
<dbReference type="AlphaFoldDB" id="A0A7R9ICJ5"/>
<dbReference type="InterPro" id="IPR036412">
    <property type="entry name" value="HAD-like_sf"/>
</dbReference>
<accession>A0A7R9ICJ5</accession>
<sequence>MPKPRLFTLGRGRYYRDQSGLLVLDVGVFTAALEYAADVKAEVIGKPQPDFFHSAILEMGVKPEEVVMVGDDVVSDIGGAQSCGLKGVLVRTGKWHTLVPTADGALAPIAQLAAPNSRNADKYRRNKLCIYLNGVGQVPWQENSVRRRREGEE</sequence>
<name>A0A7R9ICJ5_9NEOP</name>
<dbReference type="GO" id="GO:0005829">
    <property type="term" value="C:cytosol"/>
    <property type="evidence" value="ECO:0007669"/>
    <property type="project" value="TreeGrafter"/>
</dbReference>
<dbReference type="InterPro" id="IPR023214">
    <property type="entry name" value="HAD_sf"/>
</dbReference>
<evidence type="ECO:0000313" key="1">
    <source>
        <dbReference type="EMBL" id="CAD7454095.1"/>
    </source>
</evidence>
<organism evidence="1">
    <name type="scientific">Timema tahoe</name>
    <dbReference type="NCBI Taxonomy" id="61484"/>
    <lineage>
        <taxon>Eukaryota</taxon>
        <taxon>Metazoa</taxon>
        <taxon>Ecdysozoa</taxon>
        <taxon>Arthropoda</taxon>
        <taxon>Hexapoda</taxon>
        <taxon>Insecta</taxon>
        <taxon>Pterygota</taxon>
        <taxon>Neoptera</taxon>
        <taxon>Polyneoptera</taxon>
        <taxon>Phasmatodea</taxon>
        <taxon>Timematodea</taxon>
        <taxon>Timematoidea</taxon>
        <taxon>Timematidae</taxon>
        <taxon>Timema</taxon>
    </lineage>
</organism>
<dbReference type="Gene3D" id="3.40.50.1000">
    <property type="entry name" value="HAD superfamily/HAD-like"/>
    <property type="match status" value="2"/>
</dbReference>
<dbReference type="GO" id="GO:0016791">
    <property type="term" value="F:phosphatase activity"/>
    <property type="evidence" value="ECO:0007669"/>
    <property type="project" value="TreeGrafter"/>
</dbReference>
<dbReference type="Pfam" id="PF13242">
    <property type="entry name" value="Hydrolase_like"/>
    <property type="match status" value="1"/>
</dbReference>